<dbReference type="Gene3D" id="3.30.460.10">
    <property type="entry name" value="Beta Polymerase, domain 2"/>
    <property type="match status" value="1"/>
</dbReference>
<proteinExistence type="predicted"/>
<dbReference type="CDD" id="cd05403">
    <property type="entry name" value="NT_KNTase_like"/>
    <property type="match status" value="1"/>
</dbReference>
<evidence type="ECO:0000259" key="1">
    <source>
        <dbReference type="Pfam" id="PF18765"/>
    </source>
</evidence>
<dbReference type="Pfam" id="PF18765">
    <property type="entry name" value="Polbeta"/>
    <property type="match status" value="1"/>
</dbReference>
<name>A0A1F4RHF0_UNCSA</name>
<gene>
    <name evidence="2" type="ORF">A3H38_03765</name>
</gene>
<sequence>MFKRKLKMVTKEKADKVVDEIKKAVEPDEIYLFGSYVSGQTKENSDLDICIIKNDVKDKHQLLLKAKKSLINIGLPIDMLLFSKEGFTRRQNIWGSVQYEIFHKGRKVYGK</sequence>
<feature type="domain" description="Polymerase beta nucleotidyltransferase" evidence="1">
    <location>
        <begin position="16"/>
        <end position="88"/>
    </location>
</feature>
<evidence type="ECO:0000313" key="2">
    <source>
        <dbReference type="EMBL" id="OGC07644.1"/>
    </source>
</evidence>
<organism evidence="2 3">
    <name type="scientific">candidate division WOR-1 bacterium RIFCSPLOWO2_02_FULL_46_20</name>
    <dbReference type="NCBI Taxonomy" id="1802567"/>
    <lineage>
        <taxon>Bacteria</taxon>
        <taxon>Bacillati</taxon>
        <taxon>Saganbacteria</taxon>
    </lineage>
</organism>
<dbReference type="Proteomes" id="UP000176938">
    <property type="component" value="Unassembled WGS sequence"/>
</dbReference>
<evidence type="ECO:0000313" key="3">
    <source>
        <dbReference type="Proteomes" id="UP000176938"/>
    </source>
</evidence>
<reference evidence="2 3" key="1">
    <citation type="journal article" date="2016" name="Nat. Commun.">
        <title>Thousands of microbial genomes shed light on interconnected biogeochemical processes in an aquifer system.</title>
        <authorList>
            <person name="Anantharaman K."/>
            <person name="Brown C.T."/>
            <person name="Hug L.A."/>
            <person name="Sharon I."/>
            <person name="Castelle C.J."/>
            <person name="Probst A.J."/>
            <person name="Thomas B.C."/>
            <person name="Singh A."/>
            <person name="Wilkins M.J."/>
            <person name="Karaoz U."/>
            <person name="Brodie E.L."/>
            <person name="Williams K.H."/>
            <person name="Hubbard S.S."/>
            <person name="Banfield J.F."/>
        </authorList>
    </citation>
    <scope>NUCLEOTIDE SEQUENCE [LARGE SCALE GENOMIC DNA]</scope>
</reference>
<dbReference type="AlphaFoldDB" id="A0A1F4RHF0"/>
<protein>
    <recommendedName>
        <fullName evidence="1">Polymerase beta nucleotidyltransferase domain-containing protein</fullName>
    </recommendedName>
</protein>
<dbReference type="SUPFAM" id="SSF81301">
    <property type="entry name" value="Nucleotidyltransferase"/>
    <property type="match status" value="1"/>
</dbReference>
<dbReference type="PANTHER" id="PTHR37030:SF1">
    <property type="entry name" value="NUCLEOTIDYLTRANSFERASE"/>
    <property type="match status" value="1"/>
</dbReference>
<comment type="caution">
    <text evidence="2">The sequence shown here is derived from an EMBL/GenBank/DDBJ whole genome shotgun (WGS) entry which is preliminary data.</text>
</comment>
<accession>A0A1F4RHF0</accession>
<dbReference type="InterPro" id="IPR043519">
    <property type="entry name" value="NT_sf"/>
</dbReference>
<dbReference type="InterPro" id="IPR041633">
    <property type="entry name" value="Polbeta"/>
</dbReference>
<dbReference type="EMBL" id="METP01000002">
    <property type="protein sequence ID" value="OGC07644.1"/>
    <property type="molecule type" value="Genomic_DNA"/>
</dbReference>
<dbReference type="PANTHER" id="PTHR37030">
    <property type="entry name" value="NUCLEOTIDYLTRANSFERASE"/>
    <property type="match status" value="1"/>
</dbReference>